<evidence type="ECO:0000256" key="1">
    <source>
        <dbReference type="SAM" id="SignalP"/>
    </source>
</evidence>
<dbReference type="SUPFAM" id="SSF51695">
    <property type="entry name" value="PLC-like phosphodiesterases"/>
    <property type="match status" value="1"/>
</dbReference>
<dbReference type="PANTHER" id="PTHR46320:SF1">
    <property type="entry name" value="GLYCEROPHOSPHODIESTER PHOSPHODIESTERASE 1"/>
    <property type="match status" value="1"/>
</dbReference>
<dbReference type="InterPro" id="IPR032160">
    <property type="entry name" value="DUF4996"/>
</dbReference>
<feature type="chain" id="PRO_5046266769" evidence="1">
    <location>
        <begin position="21"/>
        <end position="310"/>
    </location>
</feature>
<accession>A0ABR8Y9E5</accession>
<dbReference type="RefSeq" id="WP_087251267.1">
    <property type="nucleotide sequence ID" value="NZ_JACSPP010000030.1"/>
</dbReference>
<dbReference type="Proteomes" id="UP000620874">
    <property type="component" value="Unassembled WGS sequence"/>
</dbReference>
<dbReference type="EMBL" id="JACSPP010000030">
    <property type="protein sequence ID" value="MBD8040820.1"/>
    <property type="molecule type" value="Genomic_DNA"/>
</dbReference>
<dbReference type="InterPro" id="IPR017946">
    <property type="entry name" value="PLC-like_Pdiesterase_TIM-brl"/>
</dbReference>
<name>A0ABR8Y9E5_9BACT</name>
<evidence type="ECO:0000313" key="4">
    <source>
        <dbReference type="Proteomes" id="UP000620874"/>
    </source>
</evidence>
<evidence type="ECO:0000259" key="2">
    <source>
        <dbReference type="PROSITE" id="PS51704"/>
    </source>
</evidence>
<dbReference type="CDD" id="cd08566">
    <property type="entry name" value="GDPD_AtGDE_like"/>
    <property type="match status" value="1"/>
</dbReference>
<dbReference type="Gene3D" id="3.20.20.190">
    <property type="entry name" value="Phosphatidylinositol (PI) phosphodiesterase"/>
    <property type="match status" value="1"/>
</dbReference>
<feature type="domain" description="GP-PDE" evidence="2">
    <location>
        <begin position="39"/>
        <end position="293"/>
    </location>
</feature>
<feature type="signal peptide" evidence="1">
    <location>
        <begin position="1"/>
        <end position="20"/>
    </location>
</feature>
<comment type="caution">
    <text evidence="3">The sequence shown here is derived from an EMBL/GenBank/DDBJ whole genome shotgun (WGS) entry which is preliminary data.</text>
</comment>
<proteinExistence type="predicted"/>
<dbReference type="PROSITE" id="PS51704">
    <property type="entry name" value="GP_PDE"/>
    <property type="match status" value="1"/>
</dbReference>
<keyword evidence="4" id="KW-1185">Reference proteome</keyword>
<organism evidence="3 4">
    <name type="scientific">Phocaeicola intestinalis</name>
    <dbReference type="NCBI Taxonomy" id="2762212"/>
    <lineage>
        <taxon>Bacteria</taxon>
        <taxon>Pseudomonadati</taxon>
        <taxon>Bacteroidota</taxon>
        <taxon>Bacteroidia</taxon>
        <taxon>Bacteroidales</taxon>
        <taxon>Bacteroidaceae</taxon>
        <taxon>Phocaeicola</taxon>
    </lineage>
</organism>
<gene>
    <name evidence="3" type="ORF">H9625_10320</name>
</gene>
<evidence type="ECO:0000313" key="3">
    <source>
        <dbReference type="EMBL" id="MBD8040820.1"/>
    </source>
</evidence>
<sequence length="310" mass="35656">MKYFLITLSICLGVAESVFAQINPSFTLLREKENKNEYVWVAAHRGDWIYAPENSIPALEHAIFFGADMIETDVRLTKDGKIIMMHDYSVDRTTDGKGTIADLTFEEIQKLHLRNNFGGMTDLKVPTLEEYIQVAKDKILLYLDKAGYDLPGHEQGDLVKELLKILKTHNVLEQSVFVLDWPYSKAKEIFGDDLKKVIYVPVIEDKIPNLSAYVNEYIQKLRPVAFQFRMESLDSETYKQLPKVLESGSKAFVAATWDEHTANHSDLVSIFQRPSAGWGWLLEQGFSILETNYPKDLMQYLHSENRRNIK</sequence>
<reference evidence="3 4" key="1">
    <citation type="submission" date="2020-08" db="EMBL/GenBank/DDBJ databases">
        <title>A Genomic Blueprint of the Chicken Gut Microbiome.</title>
        <authorList>
            <person name="Gilroy R."/>
            <person name="Ravi A."/>
            <person name="Getino M."/>
            <person name="Pursley I."/>
            <person name="Horton D.L."/>
            <person name="Alikhan N.-F."/>
            <person name="Baker D."/>
            <person name="Gharbi K."/>
            <person name="Hall N."/>
            <person name="Watson M."/>
            <person name="Adriaenssens E.M."/>
            <person name="Foster-Nyarko E."/>
            <person name="Jarju S."/>
            <person name="Secka A."/>
            <person name="Antonio M."/>
            <person name="Oren A."/>
            <person name="Chaudhuri R."/>
            <person name="La Ragione R.M."/>
            <person name="Hildebrand F."/>
            <person name="Pallen M.J."/>
        </authorList>
    </citation>
    <scope>NUCLEOTIDE SEQUENCE [LARGE SCALE GENOMIC DNA]</scope>
    <source>
        <strain evidence="3 4">Sa1CVN1</strain>
    </source>
</reference>
<keyword evidence="1" id="KW-0732">Signal</keyword>
<dbReference type="Pfam" id="PF16387">
    <property type="entry name" value="DUF4996"/>
    <property type="match status" value="1"/>
</dbReference>
<protein>
    <submittedName>
        <fullName evidence="3">Glycerophosphodiester phosphodiesterase family protein</fullName>
    </submittedName>
</protein>
<dbReference type="Pfam" id="PF03009">
    <property type="entry name" value="GDPD"/>
    <property type="match status" value="1"/>
</dbReference>
<dbReference type="PANTHER" id="PTHR46320">
    <property type="entry name" value="GLYCEROPHOSPHODIESTER PHOSPHODIESTERASE 1"/>
    <property type="match status" value="1"/>
</dbReference>
<dbReference type="InterPro" id="IPR030395">
    <property type="entry name" value="GP_PDE_dom"/>
</dbReference>